<keyword evidence="2" id="KW-1185">Reference proteome</keyword>
<gene>
    <name evidence="1" type="ORF">FHS40_002327</name>
</gene>
<accession>A0A7W8ETY9</accession>
<evidence type="ECO:0000313" key="1">
    <source>
        <dbReference type="EMBL" id="MBB5103274.1"/>
    </source>
</evidence>
<reference evidence="1 2" key="1">
    <citation type="submission" date="2020-08" db="EMBL/GenBank/DDBJ databases">
        <title>Genomic Encyclopedia of Type Strains, Phase III (KMG-III): the genomes of soil and plant-associated and newly described type strains.</title>
        <authorList>
            <person name="Whitman W."/>
        </authorList>
    </citation>
    <scope>NUCLEOTIDE SEQUENCE [LARGE SCALE GENOMIC DNA]</scope>
    <source>
        <strain evidence="1 2">CECT 3146</strain>
    </source>
</reference>
<dbReference type="EMBL" id="JACHJD010000003">
    <property type="protein sequence ID" value="MBB5103274.1"/>
    <property type="molecule type" value="Genomic_DNA"/>
</dbReference>
<comment type="caution">
    <text evidence="1">The sequence shown here is derived from an EMBL/GenBank/DDBJ whole genome shotgun (WGS) entry which is preliminary data.</text>
</comment>
<protein>
    <submittedName>
        <fullName evidence="1">Uncharacterized protein</fullName>
    </submittedName>
</protein>
<sequence length="54" mass="6293">MAEIKYTAWERMQIAAIEARGLKDSAALGWDAHIERRRALKRIEGKARRRANRT</sequence>
<name>A0A7W8ETY9_STRST</name>
<evidence type="ECO:0000313" key="2">
    <source>
        <dbReference type="Proteomes" id="UP000549009"/>
    </source>
</evidence>
<organism evidence="1 2">
    <name type="scientific">Streptomyces spectabilis</name>
    <dbReference type="NCBI Taxonomy" id="68270"/>
    <lineage>
        <taxon>Bacteria</taxon>
        <taxon>Bacillati</taxon>
        <taxon>Actinomycetota</taxon>
        <taxon>Actinomycetes</taxon>
        <taxon>Kitasatosporales</taxon>
        <taxon>Streptomycetaceae</taxon>
        <taxon>Streptomyces</taxon>
    </lineage>
</organism>
<dbReference type="Proteomes" id="UP000549009">
    <property type="component" value="Unassembled WGS sequence"/>
</dbReference>
<dbReference type="RefSeq" id="WP_170316423.1">
    <property type="nucleotide sequence ID" value="NZ_BMSQ01000004.1"/>
</dbReference>
<dbReference type="AlphaFoldDB" id="A0A7W8ETY9"/>
<proteinExistence type="predicted"/>